<dbReference type="OrthoDB" id="2998174at2759"/>
<dbReference type="SUPFAM" id="SSF48576">
    <property type="entry name" value="Terpenoid synthases"/>
    <property type="match status" value="2"/>
</dbReference>
<reference evidence="1" key="1">
    <citation type="journal article" date="2021" name="Nat. Commun.">
        <title>Genetic determinants of endophytism in the Arabidopsis root mycobiome.</title>
        <authorList>
            <person name="Mesny F."/>
            <person name="Miyauchi S."/>
            <person name="Thiergart T."/>
            <person name="Pickel B."/>
            <person name="Atanasova L."/>
            <person name="Karlsson M."/>
            <person name="Huettel B."/>
            <person name="Barry K.W."/>
            <person name="Haridas S."/>
            <person name="Chen C."/>
            <person name="Bauer D."/>
            <person name="Andreopoulos W."/>
            <person name="Pangilinan J."/>
            <person name="LaButti K."/>
            <person name="Riley R."/>
            <person name="Lipzen A."/>
            <person name="Clum A."/>
            <person name="Drula E."/>
            <person name="Henrissat B."/>
            <person name="Kohler A."/>
            <person name="Grigoriev I.V."/>
            <person name="Martin F.M."/>
            <person name="Hacquard S."/>
        </authorList>
    </citation>
    <scope>NUCLEOTIDE SEQUENCE</scope>
    <source>
        <strain evidence="1">MPI-CAGE-CH-0235</strain>
    </source>
</reference>
<organism evidence="1 2">
    <name type="scientific">Stachybotrys elegans</name>
    <dbReference type="NCBI Taxonomy" id="80388"/>
    <lineage>
        <taxon>Eukaryota</taxon>
        <taxon>Fungi</taxon>
        <taxon>Dikarya</taxon>
        <taxon>Ascomycota</taxon>
        <taxon>Pezizomycotina</taxon>
        <taxon>Sordariomycetes</taxon>
        <taxon>Hypocreomycetidae</taxon>
        <taxon>Hypocreales</taxon>
        <taxon>Stachybotryaceae</taxon>
        <taxon>Stachybotrys</taxon>
    </lineage>
</organism>
<comment type="caution">
    <text evidence="1">The sequence shown here is derived from an EMBL/GenBank/DDBJ whole genome shotgun (WGS) entry which is preliminary data.</text>
</comment>
<evidence type="ECO:0000313" key="2">
    <source>
        <dbReference type="Proteomes" id="UP000813444"/>
    </source>
</evidence>
<accession>A0A8K0WKY1</accession>
<gene>
    <name evidence="1" type="ORF">B0I35DRAFT_443782</name>
</gene>
<dbReference type="Proteomes" id="UP000813444">
    <property type="component" value="Unassembled WGS sequence"/>
</dbReference>
<dbReference type="InterPro" id="IPR008949">
    <property type="entry name" value="Isoprenoid_synthase_dom_sf"/>
</dbReference>
<dbReference type="AlphaFoldDB" id="A0A8K0WKY1"/>
<name>A0A8K0WKY1_9HYPO</name>
<dbReference type="EMBL" id="JAGPNK010000018">
    <property type="protein sequence ID" value="KAH7305435.1"/>
    <property type="molecule type" value="Genomic_DNA"/>
</dbReference>
<protein>
    <submittedName>
        <fullName evidence="1">Uncharacterized protein</fullName>
    </submittedName>
</protein>
<dbReference type="Gene3D" id="1.10.600.10">
    <property type="entry name" value="Farnesyl Diphosphate Synthase"/>
    <property type="match status" value="1"/>
</dbReference>
<proteinExistence type="predicted"/>
<keyword evidence="2" id="KW-1185">Reference proteome</keyword>
<sequence length="402" mass="45329">MDDLGVQWNAHPTDQRLRNLTIEWIKGKLEPVVGHVTPRFLASTDVGVTYTERVYEDSDLETKVAMVKYVTLAIYLDDLIDKDATAAKKAQTFMFDTLSARPIDFDYLEQYRQASLHLSSLMSDPLAGNMLLHSCTTFIEGCVLEHRNVHASGAFFGLCNAGSELEKDHVDEQLAARGFSVPRPLGTDWTVHRSLSAHSWPTWLRQKSAVAEIFAITSFRGPGGIDIPIHLWVAVLPEMRTIIMYINDMLSLAKELLADDVASYIPVITGERRQIGAPGSAPDGGWCLRDTIEEVYMQILSTGGRINRLLRPAPEVRYGDGSVRSAAQLVSMLKSDATDELMKALCLTLWETHQKGYFLWHLYSPRYRMHELFDWVTSGSEGAEWITLHFQQNKRRMPCVPL</sequence>
<evidence type="ECO:0000313" key="1">
    <source>
        <dbReference type="EMBL" id="KAH7305435.1"/>
    </source>
</evidence>